<keyword evidence="1" id="KW-0472">Membrane</keyword>
<name>A0ABN2NHN6_9PSEU</name>
<accession>A0ABN2NHN6</accession>
<comment type="caution">
    <text evidence="2">The sequence shown here is derived from an EMBL/GenBank/DDBJ whole genome shotgun (WGS) entry which is preliminary data.</text>
</comment>
<keyword evidence="1" id="KW-1133">Transmembrane helix</keyword>
<proteinExistence type="predicted"/>
<dbReference type="EMBL" id="BAAAQK010000024">
    <property type="protein sequence ID" value="GAA1869734.1"/>
    <property type="molecule type" value="Genomic_DNA"/>
</dbReference>
<protein>
    <submittedName>
        <fullName evidence="2">Membrane protein</fullName>
    </submittedName>
</protein>
<evidence type="ECO:0000256" key="1">
    <source>
        <dbReference type="SAM" id="Phobius"/>
    </source>
</evidence>
<feature type="transmembrane region" description="Helical" evidence="1">
    <location>
        <begin position="136"/>
        <end position="156"/>
    </location>
</feature>
<keyword evidence="1" id="KW-0812">Transmembrane</keyword>
<dbReference type="Proteomes" id="UP001500449">
    <property type="component" value="Unassembled WGS sequence"/>
</dbReference>
<keyword evidence="3" id="KW-1185">Reference proteome</keyword>
<organism evidence="2 3">
    <name type="scientific">Pseudonocardia ailaonensis</name>
    <dbReference type="NCBI Taxonomy" id="367279"/>
    <lineage>
        <taxon>Bacteria</taxon>
        <taxon>Bacillati</taxon>
        <taxon>Actinomycetota</taxon>
        <taxon>Actinomycetes</taxon>
        <taxon>Pseudonocardiales</taxon>
        <taxon>Pseudonocardiaceae</taxon>
        <taxon>Pseudonocardia</taxon>
    </lineage>
</organism>
<evidence type="ECO:0000313" key="2">
    <source>
        <dbReference type="EMBL" id="GAA1869734.1"/>
    </source>
</evidence>
<feature type="transmembrane region" description="Helical" evidence="1">
    <location>
        <begin position="59"/>
        <end position="79"/>
    </location>
</feature>
<gene>
    <name evidence="2" type="ORF">GCM10009836_57920</name>
</gene>
<reference evidence="2 3" key="1">
    <citation type="journal article" date="2019" name="Int. J. Syst. Evol. Microbiol.">
        <title>The Global Catalogue of Microorganisms (GCM) 10K type strain sequencing project: providing services to taxonomists for standard genome sequencing and annotation.</title>
        <authorList>
            <consortium name="The Broad Institute Genomics Platform"/>
            <consortium name="The Broad Institute Genome Sequencing Center for Infectious Disease"/>
            <person name="Wu L."/>
            <person name="Ma J."/>
        </authorList>
    </citation>
    <scope>NUCLEOTIDE SEQUENCE [LARGE SCALE GENOMIC DNA]</scope>
    <source>
        <strain evidence="2 3">JCM 16009</strain>
    </source>
</reference>
<evidence type="ECO:0000313" key="3">
    <source>
        <dbReference type="Proteomes" id="UP001500449"/>
    </source>
</evidence>
<feature type="transmembrane region" description="Helical" evidence="1">
    <location>
        <begin position="91"/>
        <end position="113"/>
    </location>
</feature>
<sequence>MRDPVRWPVPVAARRSMLTLHVVSTAAWLGLDVALGVLVFVPMANPALTAACYQVLPLLFWPVLTAGLLALLSGVGIGVMTRWGLVRHWWVAAKLVMNLLLLVLIALLLHPALTDAGEFGRALATGTPTTVEVPRIFMPPVVSTTVLLVATVLSVWKPKGRVSRRR</sequence>